<keyword evidence="4" id="KW-1185">Reference proteome</keyword>
<reference evidence="3 4" key="1">
    <citation type="submission" date="2023-01" db="EMBL/GenBank/DDBJ databases">
        <title>Minimal conservation of predation-associated metabolite biosynthetic gene clusters underscores biosynthetic potential of Myxococcota including descriptions for ten novel species: Archangium lansinium sp. nov., Myxococcus landrumus sp. nov., Nannocystis bai.</title>
        <authorList>
            <person name="Ahearne A."/>
            <person name="Stevens C."/>
            <person name="Dowd S."/>
        </authorList>
    </citation>
    <scope>NUCLEOTIDE SEQUENCE [LARGE SCALE GENOMIC DNA]</scope>
    <source>
        <strain evidence="3 4">WIWO2</strain>
    </source>
</reference>
<feature type="region of interest" description="Disordered" evidence="1">
    <location>
        <begin position="37"/>
        <end position="107"/>
    </location>
</feature>
<proteinExistence type="predicted"/>
<protein>
    <recommendedName>
        <fullName evidence="5">Lipoprotein</fullName>
    </recommendedName>
</protein>
<evidence type="ECO:0000313" key="4">
    <source>
        <dbReference type="Proteomes" id="UP001217485"/>
    </source>
</evidence>
<evidence type="ECO:0008006" key="5">
    <source>
        <dbReference type="Google" id="ProtNLM"/>
    </source>
</evidence>
<dbReference type="EMBL" id="JAQNDK010000001">
    <property type="protein sequence ID" value="MDC0678721.1"/>
    <property type="molecule type" value="Genomic_DNA"/>
</dbReference>
<organism evidence="3 4">
    <name type="scientific">Sorangium atrum</name>
    <dbReference type="NCBI Taxonomy" id="2995308"/>
    <lineage>
        <taxon>Bacteria</taxon>
        <taxon>Pseudomonadati</taxon>
        <taxon>Myxococcota</taxon>
        <taxon>Polyangia</taxon>
        <taxon>Polyangiales</taxon>
        <taxon>Polyangiaceae</taxon>
        <taxon>Sorangium</taxon>
    </lineage>
</organism>
<evidence type="ECO:0000256" key="2">
    <source>
        <dbReference type="SAM" id="SignalP"/>
    </source>
</evidence>
<accession>A0ABT5BX18</accession>
<feature type="chain" id="PRO_5045173436" description="Lipoprotein" evidence="2">
    <location>
        <begin position="20"/>
        <end position="251"/>
    </location>
</feature>
<sequence length="251" mass="26880">MSSRTSLFLIVAIAIWALAACNWTVGDCYPREEWTSGAGAGPGSEPVPVFSSSAAGDFGDAPSGERQGAGEQEIQCNKTDSSEEEEEERPRDSSESPTNGTCSGPGDTVGDGQTYVFCSDLCVSKCPPAGVNGFSPTIFSFVTTIPDDGTGESGGWQKATVSLKVKRWVEIYPEFWECPQMTFGMPLRNKDQGQIPAGEAARISADVATKASRKIMRANPTIPRGIYCTMLKDEMDISLRKRVAGSRVTQP</sequence>
<feature type="signal peptide" evidence="2">
    <location>
        <begin position="1"/>
        <end position="19"/>
    </location>
</feature>
<evidence type="ECO:0000313" key="3">
    <source>
        <dbReference type="EMBL" id="MDC0678721.1"/>
    </source>
</evidence>
<name>A0ABT5BX18_9BACT</name>
<dbReference type="PROSITE" id="PS51257">
    <property type="entry name" value="PROKAR_LIPOPROTEIN"/>
    <property type="match status" value="1"/>
</dbReference>
<dbReference type="Proteomes" id="UP001217485">
    <property type="component" value="Unassembled WGS sequence"/>
</dbReference>
<keyword evidence="2" id="KW-0732">Signal</keyword>
<comment type="caution">
    <text evidence="3">The sequence shown here is derived from an EMBL/GenBank/DDBJ whole genome shotgun (WGS) entry which is preliminary data.</text>
</comment>
<evidence type="ECO:0000256" key="1">
    <source>
        <dbReference type="SAM" id="MobiDB-lite"/>
    </source>
</evidence>
<dbReference type="RefSeq" id="WP_272095562.1">
    <property type="nucleotide sequence ID" value="NZ_JAQNDK010000001.1"/>
</dbReference>
<gene>
    <name evidence="3" type="ORF">POL72_13330</name>
</gene>